<gene>
    <name evidence="1" type="ordered locus">Dda3937_01715</name>
</gene>
<dbReference type="Proteomes" id="UP000006859">
    <property type="component" value="Chromosome"/>
</dbReference>
<dbReference type="AlphaFoldDB" id="E0SMS3"/>
<sequence length="82" mass="9379">MMCHAHRGMFSRHPRSVAVMLPSGLQGLRALNRGLLPAVWACRLPVIHRYRHPQQWVSFFMLEPLAQCQTRASSGIRARRCA</sequence>
<proteinExistence type="predicted"/>
<protein>
    <submittedName>
        <fullName evidence="1">Uncharacterized protein</fullName>
    </submittedName>
</protein>
<accession>E0SMS3</accession>
<name>E0SMS3_DICD3</name>
<dbReference type="HOGENOM" id="CLU_2552823_0_0_6"/>
<evidence type="ECO:0000313" key="1">
    <source>
        <dbReference type="EMBL" id="ADM97020.1"/>
    </source>
</evidence>
<evidence type="ECO:0000313" key="2">
    <source>
        <dbReference type="Proteomes" id="UP000006859"/>
    </source>
</evidence>
<keyword evidence="2" id="KW-1185">Reference proteome</keyword>
<reference evidence="1 2" key="1">
    <citation type="journal article" date="2011" name="J. Bacteriol.">
        <title>Genome sequence of the plant-pathogenic bacterium Dickeya dadantii 3937.</title>
        <authorList>
            <person name="Glasner J.D."/>
            <person name="Yang C.H."/>
            <person name="Reverchon S."/>
            <person name="Hugouvieux-Cotte-Pattat N."/>
            <person name="Condemine G."/>
            <person name="Bohin J.P."/>
            <person name="Van Gijsegem F."/>
            <person name="Yang S."/>
            <person name="Franza T."/>
            <person name="Expert D."/>
            <person name="Plunkett G. III"/>
            <person name="San Francisco M.J."/>
            <person name="Charkowski A.O."/>
            <person name="Py B."/>
            <person name="Bell K."/>
            <person name="Rauscher L."/>
            <person name="Rodriguez-Palenzuela P."/>
            <person name="Toussaint A."/>
            <person name="Holeva M.C."/>
            <person name="He S.Y."/>
            <person name="Douet V."/>
            <person name="Boccara M."/>
            <person name="Blanco C."/>
            <person name="Toth I."/>
            <person name="Anderson B.D."/>
            <person name="Biehl B.S."/>
            <person name="Mau B."/>
            <person name="Flynn S.M."/>
            <person name="Barras F."/>
            <person name="Lindeberg M."/>
            <person name="Birch P.R."/>
            <person name="Tsuyumu S."/>
            <person name="Shi X."/>
            <person name="Hibbing M."/>
            <person name="Yap M.N."/>
            <person name="Carpentier M."/>
            <person name="Dassa E."/>
            <person name="Umehara M."/>
            <person name="Kim J.F."/>
            <person name="Rusch M."/>
            <person name="Soni P."/>
            <person name="Mayhew G.F."/>
            <person name="Fouts D.E."/>
            <person name="Gill S.R."/>
            <person name="Blattner F.R."/>
            <person name="Keen N.T."/>
            <person name="Perna N.T."/>
        </authorList>
    </citation>
    <scope>NUCLEOTIDE SEQUENCE [LARGE SCALE GENOMIC DNA]</scope>
    <source>
        <strain evidence="1 2">3937</strain>
    </source>
</reference>
<organism evidence="1 2">
    <name type="scientific">Dickeya dadantii (strain 3937)</name>
    <name type="common">Erwinia chrysanthemi (strain 3937)</name>
    <dbReference type="NCBI Taxonomy" id="198628"/>
    <lineage>
        <taxon>Bacteria</taxon>
        <taxon>Pseudomonadati</taxon>
        <taxon>Pseudomonadota</taxon>
        <taxon>Gammaproteobacteria</taxon>
        <taxon>Enterobacterales</taxon>
        <taxon>Pectobacteriaceae</taxon>
        <taxon>Dickeya</taxon>
    </lineage>
</organism>
<dbReference type="KEGG" id="ddd:Dda3937_01715"/>
<dbReference type="EMBL" id="CP002038">
    <property type="protein sequence ID" value="ADM97020.1"/>
    <property type="molecule type" value="Genomic_DNA"/>
</dbReference>